<protein>
    <submittedName>
        <fullName evidence="2">Uncharacterized protein</fullName>
    </submittedName>
</protein>
<evidence type="ECO:0000313" key="2">
    <source>
        <dbReference type="EnsemblPlants" id="OB07G10020.1"/>
    </source>
</evidence>
<organism evidence="2">
    <name type="scientific">Oryza brachyantha</name>
    <name type="common">malo sina</name>
    <dbReference type="NCBI Taxonomy" id="4533"/>
    <lineage>
        <taxon>Eukaryota</taxon>
        <taxon>Viridiplantae</taxon>
        <taxon>Streptophyta</taxon>
        <taxon>Embryophyta</taxon>
        <taxon>Tracheophyta</taxon>
        <taxon>Spermatophyta</taxon>
        <taxon>Magnoliopsida</taxon>
        <taxon>Liliopsida</taxon>
        <taxon>Poales</taxon>
        <taxon>Poaceae</taxon>
        <taxon>BOP clade</taxon>
        <taxon>Oryzoideae</taxon>
        <taxon>Oryzeae</taxon>
        <taxon>Oryzinae</taxon>
        <taxon>Oryza</taxon>
    </lineage>
</organism>
<dbReference type="Proteomes" id="UP000006038">
    <property type="component" value="Chromosome 7"/>
</dbReference>
<dbReference type="EnsemblPlants" id="OB07G10020.1">
    <property type="protein sequence ID" value="OB07G10020.1"/>
    <property type="gene ID" value="OB07G10020"/>
</dbReference>
<feature type="region of interest" description="Disordered" evidence="1">
    <location>
        <begin position="20"/>
        <end position="44"/>
    </location>
</feature>
<feature type="compositionally biased region" description="Basic residues" evidence="1">
    <location>
        <begin position="34"/>
        <end position="44"/>
    </location>
</feature>
<feature type="compositionally biased region" description="Low complexity" evidence="1">
    <location>
        <begin position="88"/>
        <end position="100"/>
    </location>
</feature>
<keyword evidence="3" id="KW-1185">Reference proteome</keyword>
<proteinExistence type="predicted"/>
<dbReference type="STRING" id="4533.J3MHX1"/>
<dbReference type="Gramene" id="OB07G10020.1">
    <property type="protein sequence ID" value="OB07G10020.1"/>
    <property type="gene ID" value="OB07G10020"/>
</dbReference>
<evidence type="ECO:0000313" key="3">
    <source>
        <dbReference type="Proteomes" id="UP000006038"/>
    </source>
</evidence>
<dbReference type="AlphaFoldDB" id="J3MHX1"/>
<reference evidence="2" key="2">
    <citation type="submission" date="2013-04" db="UniProtKB">
        <authorList>
            <consortium name="EnsemblPlants"/>
        </authorList>
    </citation>
    <scope>IDENTIFICATION</scope>
</reference>
<sequence length="141" mass="15628">MKNLKRSRLTFSLRRCLTTASPPLRPSLASPRGPPRRTSRPRRCSRCLSPMALCISPLTSHLAAAAARPHPRPRRRSWGLPRAPLPPRGSLLPPSLVLRLSKPKGDTAPPRSEVVARVRNAYHFEGQCAERAICLMKCPSD</sequence>
<feature type="compositionally biased region" description="Low complexity" evidence="1">
    <location>
        <begin position="20"/>
        <end position="31"/>
    </location>
</feature>
<reference evidence="2" key="1">
    <citation type="journal article" date="2013" name="Nat. Commun.">
        <title>Whole-genome sequencing of Oryza brachyantha reveals mechanisms underlying Oryza genome evolution.</title>
        <authorList>
            <person name="Chen J."/>
            <person name="Huang Q."/>
            <person name="Gao D."/>
            <person name="Wang J."/>
            <person name="Lang Y."/>
            <person name="Liu T."/>
            <person name="Li B."/>
            <person name="Bai Z."/>
            <person name="Luis Goicoechea J."/>
            <person name="Liang C."/>
            <person name="Chen C."/>
            <person name="Zhang W."/>
            <person name="Sun S."/>
            <person name="Liao Y."/>
            <person name="Zhang X."/>
            <person name="Yang L."/>
            <person name="Song C."/>
            <person name="Wang M."/>
            <person name="Shi J."/>
            <person name="Liu G."/>
            <person name="Liu J."/>
            <person name="Zhou H."/>
            <person name="Zhou W."/>
            <person name="Yu Q."/>
            <person name="An N."/>
            <person name="Chen Y."/>
            <person name="Cai Q."/>
            <person name="Wang B."/>
            <person name="Liu B."/>
            <person name="Min J."/>
            <person name="Huang Y."/>
            <person name="Wu H."/>
            <person name="Li Z."/>
            <person name="Zhang Y."/>
            <person name="Yin Y."/>
            <person name="Song W."/>
            <person name="Jiang J."/>
            <person name="Jackson S.A."/>
            <person name="Wing R.A."/>
            <person name="Wang J."/>
            <person name="Chen M."/>
        </authorList>
    </citation>
    <scope>NUCLEOTIDE SEQUENCE [LARGE SCALE GENOMIC DNA]</scope>
    <source>
        <strain evidence="2">cv. IRGC 101232</strain>
    </source>
</reference>
<dbReference type="HOGENOM" id="CLU_1828297_0_0_1"/>
<evidence type="ECO:0000256" key="1">
    <source>
        <dbReference type="SAM" id="MobiDB-lite"/>
    </source>
</evidence>
<name>J3MHX1_ORYBR</name>
<feature type="region of interest" description="Disordered" evidence="1">
    <location>
        <begin position="65"/>
        <end position="112"/>
    </location>
</feature>
<accession>J3MHX1</accession>